<organism evidence="3 4">
    <name type="scientific">Mugilogobius chulae</name>
    <name type="common">yellowstripe goby</name>
    <dbReference type="NCBI Taxonomy" id="88201"/>
    <lineage>
        <taxon>Eukaryota</taxon>
        <taxon>Metazoa</taxon>
        <taxon>Chordata</taxon>
        <taxon>Craniata</taxon>
        <taxon>Vertebrata</taxon>
        <taxon>Euteleostomi</taxon>
        <taxon>Actinopterygii</taxon>
        <taxon>Neopterygii</taxon>
        <taxon>Teleostei</taxon>
        <taxon>Neoteleostei</taxon>
        <taxon>Acanthomorphata</taxon>
        <taxon>Gobiaria</taxon>
        <taxon>Gobiiformes</taxon>
        <taxon>Gobioidei</taxon>
        <taxon>Gobiidae</taxon>
        <taxon>Gobionellinae</taxon>
        <taxon>Mugilogobius</taxon>
    </lineage>
</organism>
<keyword evidence="4" id="KW-1185">Reference proteome</keyword>
<sequence length="322" mass="35673">MHSYVFEKDLATHVVTAILYGAQAFFVFDQQVSESENLQDIQGNLQVMIKKIPSISIEGEGALKMEDKDREKVTGESLPGSAQLLGPNGEKAVPVKVWLLPLTSLDSGAAKLVRQISVRLVSEVEKTLEDLVDLEMRCRDTSRHSSGTVTKHQRGVRTKAKLFGDFAEANKDNEDVKFFTVAFTDETHKDSSIYLYEDGFEVSDNFELPSKPEKVSVVDVTQDSVTLLFSAPSCGAEAVTSYRLEHRELREEDGQWQQQSEEKPGSVTVTGLRADTEYVFRVRAVTDVGLGLVAELKPVKTDPEPESLSCGRLAEEVKNSVK</sequence>
<dbReference type="Pfam" id="PF00041">
    <property type="entry name" value="fn3"/>
    <property type="match status" value="1"/>
</dbReference>
<protein>
    <recommendedName>
        <fullName evidence="2">Fibronectin type-III domain-containing protein</fullName>
    </recommendedName>
</protein>
<gene>
    <name evidence="3" type="ORF">WMY93_014005</name>
</gene>
<evidence type="ECO:0000313" key="3">
    <source>
        <dbReference type="EMBL" id="KAK7909321.1"/>
    </source>
</evidence>
<comment type="caution">
    <text evidence="3">The sequence shown here is derived from an EMBL/GenBank/DDBJ whole genome shotgun (WGS) entry which is preliminary data.</text>
</comment>
<dbReference type="InterPro" id="IPR036116">
    <property type="entry name" value="FN3_sf"/>
</dbReference>
<evidence type="ECO:0000259" key="2">
    <source>
        <dbReference type="PROSITE" id="PS50853"/>
    </source>
</evidence>
<dbReference type="Pfam" id="PF18078">
    <property type="entry name" value="Thioredoxin_11"/>
    <property type="match status" value="1"/>
</dbReference>
<evidence type="ECO:0000313" key="4">
    <source>
        <dbReference type="Proteomes" id="UP001460270"/>
    </source>
</evidence>
<dbReference type="Proteomes" id="UP001460270">
    <property type="component" value="Unassembled WGS sequence"/>
</dbReference>
<dbReference type="SMART" id="SM00060">
    <property type="entry name" value="FN3"/>
    <property type="match status" value="1"/>
</dbReference>
<dbReference type="InterPro" id="IPR040581">
    <property type="entry name" value="Thioredoxin_11"/>
</dbReference>
<feature type="domain" description="Fibronectin type-III" evidence="2">
    <location>
        <begin position="211"/>
        <end position="304"/>
    </location>
</feature>
<dbReference type="EMBL" id="JBBPFD010000010">
    <property type="protein sequence ID" value="KAK7909321.1"/>
    <property type="molecule type" value="Genomic_DNA"/>
</dbReference>
<dbReference type="Gene3D" id="2.60.40.10">
    <property type="entry name" value="Immunoglobulins"/>
    <property type="match status" value="1"/>
</dbReference>
<proteinExistence type="predicted"/>
<dbReference type="InterPro" id="IPR052090">
    <property type="entry name" value="Cytolytic_pore-forming_toxin"/>
</dbReference>
<dbReference type="CDD" id="cd00063">
    <property type="entry name" value="FN3"/>
    <property type="match status" value="1"/>
</dbReference>
<dbReference type="PANTHER" id="PTHR31594">
    <property type="entry name" value="AIG1-TYPE G DOMAIN-CONTAINING PROTEIN"/>
    <property type="match status" value="1"/>
</dbReference>
<dbReference type="AlphaFoldDB" id="A0AAW0NXU7"/>
<dbReference type="InterPro" id="IPR003961">
    <property type="entry name" value="FN3_dom"/>
</dbReference>
<evidence type="ECO:0000256" key="1">
    <source>
        <dbReference type="SAM" id="MobiDB-lite"/>
    </source>
</evidence>
<dbReference type="PANTHER" id="PTHR31594:SF14">
    <property type="entry name" value="FIBRONECTIN TYPE-III DOMAIN-CONTAINING PROTEIN"/>
    <property type="match status" value="1"/>
</dbReference>
<name>A0AAW0NXU7_9GOBI</name>
<dbReference type="InterPro" id="IPR013783">
    <property type="entry name" value="Ig-like_fold"/>
</dbReference>
<dbReference type="PROSITE" id="PS50853">
    <property type="entry name" value="FN3"/>
    <property type="match status" value="1"/>
</dbReference>
<feature type="region of interest" description="Disordered" evidence="1">
    <location>
        <begin position="301"/>
        <end position="322"/>
    </location>
</feature>
<reference evidence="4" key="1">
    <citation type="submission" date="2024-04" db="EMBL/GenBank/DDBJ databases">
        <title>Salinicola lusitanus LLJ914,a marine bacterium isolated from the Okinawa Trough.</title>
        <authorList>
            <person name="Li J."/>
        </authorList>
    </citation>
    <scope>NUCLEOTIDE SEQUENCE [LARGE SCALE GENOMIC DNA]</scope>
</reference>
<feature type="compositionally biased region" description="Basic and acidic residues" evidence="1">
    <location>
        <begin position="313"/>
        <end position="322"/>
    </location>
</feature>
<accession>A0AAW0NXU7</accession>
<dbReference type="SUPFAM" id="SSF49265">
    <property type="entry name" value="Fibronectin type III"/>
    <property type="match status" value="1"/>
</dbReference>